<feature type="transmembrane region" description="Helical" evidence="2">
    <location>
        <begin position="40"/>
        <end position="58"/>
    </location>
</feature>
<sequence length="326" mass="35087">MSRRNLDDLLALLWGVGGVVVAGYLLHLALGPGSLEGSRLPLVGLAAVALIGFSIVAVRHARRARETRAEQDSGPVHGWRVGPRTGSAPESGPAPVTGPAPETMTPIEPPELSPSGRAELARIVGIADRAGLFAPRAPRPVDLMETTADHGEPVTLQAVLGGIGEAAYWRPGFRPEDHLGALAFHDSQTEQFADTLTEQVEDLARLVGDALPLRLLEVEATLEGRTHLRLQVGEDERTLDYLGHIKALSTVLHATVARALREAHPEGPRLAWLWADQGVWLAALRTTTVEALNADFGRALEDPWQWVDEQPPTAAGDVIRRHRGRG</sequence>
<evidence type="ECO:0000313" key="4">
    <source>
        <dbReference type="Proteomes" id="UP001595947"/>
    </source>
</evidence>
<comment type="caution">
    <text evidence="3">The sequence shown here is derived from an EMBL/GenBank/DDBJ whole genome shotgun (WGS) entry which is preliminary data.</text>
</comment>
<keyword evidence="2" id="KW-1133">Transmembrane helix</keyword>
<keyword evidence="2" id="KW-0812">Transmembrane</keyword>
<proteinExistence type="predicted"/>
<evidence type="ECO:0000313" key="3">
    <source>
        <dbReference type="EMBL" id="MFC5061422.1"/>
    </source>
</evidence>
<organism evidence="3 4">
    <name type="scientific">Actinomycetospora atypica</name>
    <dbReference type="NCBI Taxonomy" id="1290095"/>
    <lineage>
        <taxon>Bacteria</taxon>
        <taxon>Bacillati</taxon>
        <taxon>Actinomycetota</taxon>
        <taxon>Actinomycetes</taxon>
        <taxon>Pseudonocardiales</taxon>
        <taxon>Pseudonocardiaceae</taxon>
        <taxon>Actinomycetospora</taxon>
    </lineage>
</organism>
<evidence type="ECO:0000256" key="2">
    <source>
        <dbReference type="SAM" id="Phobius"/>
    </source>
</evidence>
<protein>
    <submittedName>
        <fullName evidence="3">Uncharacterized protein</fullName>
    </submittedName>
</protein>
<keyword evidence="4" id="KW-1185">Reference proteome</keyword>
<accession>A0ABV9YIH7</accession>
<keyword evidence="2" id="KW-0472">Membrane</keyword>
<evidence type="ECO:0000256" key="1">
    <source>
        <dbReference type="SAM" id="MobiDB-lite"/>
    </source>
</evidence>
<feature type="region of interest" description="Disordered" evidence="1">
    <location>
        <begin position="66"/>
        <end position="101"/>
    </location>
</feature>
<dbReference type="Proteomes" id="UP001595947">
    <property type="component" value="Unassembled WGS sequence"/>
</dbReference>
<feature type="transmembrane region" description="Helical" evidence="2">
    <location>
        <begin position="9"/>
        <end position="28"/>
    </location>
</feature>
<reference evidence="4" key="1">
    <citation type="journal article" date="2019" name="Int. J. Syst. Evol. Microbiol.">
        <title>The Global Catalogue of Microorganisms (GCM) 10K type strain sequencing project: providing services to taxonomists for standard genome sequencing and annotation.</title>
        <authorList>
            <consortium name="The Broad Institute Genomics Platform"/>
            <consortium name="The Broad Institute Genome Sequencing Center for Infectious Disease"/>
            <person name="Wu L."/>
            <person name="Ma J."/>
        </authorList>
    </citation>
    <scope>NUCLEOTIDE SEQUENCE [LARGE SCALE GENOMIC DNA]</scope>
    <source>
        <strain evidence="4">CGMCC 4.7093</strain>
    </source>
</reference>
<dbReference type="EMBL" id="JBHSIV010000003">
    <property type="protein sequence ID" value="MFC5061422.1"/>
    <property type="molecule type" value="Genomic_DNA"/>
</dbReference>
<gene>
    <name evidence="3" type="ORF">ACFPBZ_04325</name>
</gene>
<dbReference type="RefSeq" id="WP_378034768.1">
    <property type="nucleotide sequence ID" value="NZ_JBHSIV010000003.1"/>
</dbReference>
<name>A0ABV9YIH7_9PSEU</name>